<gene>
    <name evidence="2" type="ORF">UJA718_LOCUS42202</name>
</gene>
<protein>
    <submittedName>
        <fullName evidence="2">Uncharacterized protein</fullName>
    </submittedName>
</protein>
<accession>A0A821QJJ4</accession>
<name>A0A821QJJ4_9BILA</name>
<dbReference type="EMBL" id="CAJOBP010053341">
    <property type="protein sequence ID" value="CAF4821937.1"/>
    <property type="molecule type" value="Genomic_DNA"/>
</dbReference>
<keyword evidence="3" id="KW-1185">Reference proteome</keyword>
<dbReference type="Proteomes" id="UP000663873">
    <property type="component" value="Unassembled WGS sequence"/>
</dbReference>
<dbReference type="AlphaFoldDB" id="A0A821QJJ4"/>
<organism evidence="2 3">
    <name type="scientific">Rotaria socialis</name>
    <dbReference type="NCBI Taxonomy" id="392032"/>
    <lineage>
        <taxon>Eukaryota</taxon>
        <taxon>Metazoa</taxon>
        <taxon>Spiralia</taxon>
        <taxon>Gnathifera</taxon>
        <taxon>Rotifera</taxon>
        <taxon>Eurotatoria</taxon>
        <taxon>Bdelloidea</taxon>
        <taxon>Philodinida</taxon>
        <taxon>Philodinidae</taxon>
        <taxon>Rotaria</taxon>
    </lineage>
</organism>
<sequence length="77" mass="8412">LLQVGTSSMKKLSDFQQHNVPRASISEGIIIDNNDNSLSEHSDSQNSFDDESIDDSASLSNNTTDQITVKVCIEIDV</sequence>
<evidence type="ECO:0000256" key="1">
    <source>
        <dbReference type="SAM" id="MobiDB-lite"/>
    </source>
</evidence>
<reference evidence="2" key="1">
    <citation type="submission" date="2021-02" db="EMBL/GenBank/DDBJ databases">
        <authorList>
            <person name="Nowell W R."/>
        </authorList>
    </citation>
    <scope>NUCLEOTIDE SEQUENCE</scope>
</reference>
<proteinExistence type="predicted"/>
<evidence type="ECO:0000313" key="3">
    <source>
        <dbReference type="Proteomes" id="UP000663873"/>
    </source>
</evidence>
<comment type="caution">
    <text evidence="2">The sequence shown here is derived from an EMBL/GenBank/DDBJ whole genome shotgun (WGS) entry which is preliminary data.</text>
</comment>
<feature type="non-terminal residue" evidence="2">
    <location>
        <position position="1"/>
    </location>
</feature>
<evidence type="ECO:0000313" key="2">
    <source>
        <dbReference type="EMBL" id="CAF4821937.1"/>
    </source>
</evidence>
<feature type="region of interest" description="Disordered" evidence="1">
    <location>
        <begin position="23"/>
        <end position="60"/>
    </location>
</feature>